<dbReference type="EMBL" id="CASHSV030000311">
    <property type="protein sequence ID" value="CAJ2656865.1"/>
    <property type="molecule type" value="Genomic_DNA"/>
</dbReference>
<keyword evidence="2" id="KW-1185">Reference proteome</keyword>
<accession>A0ACB0KHV3</accession>
<name>A0ACB0KHV3_TRIPR</name>
<dbReference type="Proteomes" id="UP001177021">
    <property type="component" value="Unassembled WGS sequence"/>
</dbReference>
<reference evidence="1" key="1">
    <citation type="submission" date="2023-10" db="EMBL/GenBank/DDBJ databases">
        <authorList>
            <person name="Rodriguez Cubillos JULIANA M."/>
            <person name="De Vega J."/>
        </authorList>
    </citation>
    <scope>NUCLEOTIDE SEQUENCE</scope>
</reference>
<comment type="caution">
    <text evidence="1">The sequence shown here is derived from an EMBL/GenBank/DDBJ whole genome shotgun (WGS) entry which is preliminary data.</text>
</comment>
<organism evidence="1 2">
    <name type="scientific">Trifolium pratense</name>
    <name type="common">Red clover</name>
    <dbReference type="NCBI Taxonomy" id="57577"/>
    <lineage>
        <taxon>Eukaryota</taxon>
        <taxon>Viridiplantae</taxon>
        <taxon>Streptophyta</taxon>
        <taxon>Embryophyta</taxon>
        <taxon>Tracheophyta</taxon>
        <taxon>Spermatophyta</taxon>
        <taxon>Magnoliopsida</taxon>
        <taxon>eudicotyledons</taxon>
        <taxon>Gunneridae</taxon>
        <taxon>Pentapetalae</taxon>
        <taxon>rosids</taxon>
        <taxon>fabids</taxon>
        <taxon>Fabales</taxon>
        <taxon>Fabaceae</taxon>
        <taxon>Papilionoideae</taxon>
        <taxon>50 kb inversion clade</taxon>
        <taxon>NPAAA clade</taxon>
        <taxon>Hologalegina</taxon>
        <taxon>IRL clade</taxon>
        <taxon>Trifolieae</taxon>
        <taxon>Trifolium</taxon>
    </lineage>
</organism>
<proteinExistence type="predicted"/>
<gene>
    <name evidence="1" type="ORF">MILVUS5_LOCUS23529</name>
</gene>
<protein>
    <submittedName>
        <fullName evidence="1">Uncharacterized protein</fullName>
    </submittedName>
</protein>
<evidence type="ECO:0000313" key="1">
    <source>
        <dbReference type="EMBL" id="CAJ2656865.1"/>
    </source>
</evidence>
<evidence type="ECO:0000313" key="2">
    <source>
        <dbReference type="Proteomes" id="UP001177021"/>
    </source>
</evidence>
<sequence>MSHLQLQLHSQAPPSLFSSSLSSLKFFSNKNSFSPTNSLPFKPLTIRCRHSDVFETRTNVSSPNPNPVGALPPRVYVGHSIYKGKAALTITPRPPEFAPLDSGAYKITRDGYVLLQFAPSLGPRQYDWNSKQVFSLSVAEMGGVISLGGRESCEFFHDPFMGKSDEGKVRKVLKVEPLPDGSGFFFNLNVQNKIINADESINIPISKAELAVLRSIFKYIMPYLLGWHTFANSINPECSAVANNANPTYGGDYEWSR</sequence>